<evidence type="ECO:0000313" key="1">
    <source>
        <dbReference type="EMBL" id="KAF6474819.1"/>
    </source>
</evidence>
<name>A0A7J8HSF7_ROUAE</name>
<dbReference type="Proteomes" id="UP000593571">
    <property type="component" value="Unassembled WGS sequence"/>
</dbReference>
<comment type="caution">
    <text evidence="1">The sequence shown here is derived from an EMBL/GenBank/DDBJ whole genome shotgun (WGS) entry which is preliminary data.</text>
</comment>
<gene>
    <name evidence="1" type="ORF">HJG63_010957</name>
</gene>
<protein>
    <submittedName>
        <fullName evidence="1">Uncharacterized protein</fullName>
    </submittedName>
</protein>
<proteinExistence type="predicted"/>
<dbReference type="AlphaFoldDB" id="A0A7J8HSF7"/>
<organism evidence="1 2">
    <name type="scientific">Rousettus aegyptiacus</name>
    <name type="common">Egyptian fruit bat</name>
    <name type="synonym">Pteropus aegyptiacus</name>
    <dbReference type="NCBI Taxonomy" id="9407"/>
    <lineage>
        <taxon>Eukaryota</taxon>
        <taxon>Metazoa</taxon>
        <taxon>Chordata</taxon>
        <taxon>Craniata</taxon>
        <taxon>Vertebrata</taxon>
        <taxon>Euteleostomi</taxon>
        <taxon>Mammalia</taxon>
        <taxon>Eutheria</taxon>
        <taxon>Laurasiatheria</taxon>
        <taxon>Chiroptera</taxon>
        <taxon>Yinpterochiroptera</taxon>
        <taxon>Pteropodoidea</taxon>
        <taxon>Pteropodidae</taxon>
        <taxon>Rousettinae</taxon>
        <taxon>Rousettus</taxon>
    </lineage>
</organism>
<accession>A0A7J8HSF7</accession>
<keyword evidence="2" id="KW-1185">Reference proteome</keyword>
<dbReference type="EMBL" id="JACASE010000004">
    <property type="protein sequence ID" value="KAF6474819.1"/>
    <property type="molecule type" value="Genomic_DNA"/>
</dbReference>
<reference evidence="1 2" key="1">
    <citation type="journal article" date="2020" name="Nature">
        <title>Six reference-quality genomes reveal evolution of bat adaptations.</title>
        <authorList>
            <person name="Jebb D."/>
            <person name="Huang Z."/>
            <person name="Pippel M."/>
            <person name="Hughes G.M."/>
            <person name="Lavrichenko K."/>
            <person name="Devanna P."/>
            <person name="Winkler S."/>
            <person name="Jermiin L.S."/>
            <person name="Skirmuntt E.C."/>
            <person name="Katzourakis A."/>
            <person name="Burkitt-Gray L."/>
            <person name="Ray D.A."/>
            <person name="Sullivan K.A.M."/>
            <person name="Roscito J.G."/>
            <person name="Kirilenko B.M."/>
            <person name="Davalos L.M."/>
            <person name="Corthals A.P."/>
            <person name="Power M.L."/>
            <person name="Jones G."/>
            <person name="Ransome R.D."/>
            <person name="Dechmann D.K.N."/>
            <person name="Locatelli A.G."/>
            <person name="Puechmaille S.J."/>
            <person name="Fedrigo O."/>
            <person name="Jarvis E.D."/>
            <person name="Hiller M."/>
            <person name="Vernes S.C."/>
            <person name="Myers E.W."/>
            <person name="Teeling E.C."/>
        </authorList>
    </citation>
    <scope>NUCLEOTIDE SEQUENCE [LARGE SCALE GENOMIC DNA]</scope>
    <source>
        <strain evidence="1">MRouAeg1</strain>
        <tissue evidence="1">Muscle</tissue>
    </source>
</reference>
<evidence type="ECO:0000313" key="2">
    <source>
        <dbReference type="Proteomes" id="UP000593571"/>
    </source>
</evidence>
<sequence length="170" mass="19335">MCWAYSVVAILSRSHCIPPFHTQLKHALDGCDFSPLLRLGGAKGYLSLPTPSSMQNFRKVMFSLARAASYFKGFRSEHIRMVFVFHFSSMCPVLKLFHLKNIFIFLFWFPLFSQHSFLSKEESSKAVLYMSDGGNLLSVIEIKDNGLYSAAVMHEHAVLKSTVRVRANYS</sequence>